<dbReference type="Proteomes" id="UP001172159">
    <property type="component" value="Unassembled WGS sequence"/>
</dbReference>
<protein>
    <submittedName>
        <fullName evidence="3">Uncharacterized protein</fullName>
    </submittedName>
</protein>
<comment type="caution">
    <text evidence="3">The sequence shown here is derived from an EMBL/GenBank/DDBJ whole genome shotgun (WGS) entry which is preliminary data.</text>
</comment>
<feature type="region of interest" description="Disordered" evidence="1">
    <location>
        <begin position="183"/>
        <end position="205"/>
    </location>
</feature>
<name>A0AA40B7B0_9PEZI</name>
<organism evidence="3 4">
    <name type="scientific">Apiosordaria backusii</name>
    <dbReference type="NCBI Taxonomy" id="314023"/>
    <lineage>
        <taxon>Eukaryota</taxon>
        <taxon>Fungi</taxon>
        <taxon>Dikarya</taxon>
        <taxon>Ascomycota</taxon>
        <taxon>Pezizomycotina</taxon>
        <taxon>Sordariomycetes</taxon>
        <taxon>Sordariomycetidae</taxon>
        <taxon>Sordariales</taxon>
        <taxon>Lasiosphaeriaceae</taxon>
        <taxon>Apiosordaria</taxon>
    </lineage>
</organism>
<feature type="chain" id="PRO_5041287185" evidence="2">
    <location>
        <begin position="22"/>
        <end position="205"/>
    </location>
</feature>
<keyword evidence="2" id="KW-0732">Signal</keyword>
<reference evidence="3" key="1">
    <citation type="submission" date="2023-06" db="EMBL/GenBank/DDBJ databases">
        <title>Genome-scale phylogeny and comparative genomics of the fungal order Sordariales.</title>
        <authorList>
            <consortium name="Lawrence Berkeley National Laboratory"/>
            <person name="Hensen N."/>
            <person name="Bonometti L."/>
            <person name="Westerberg I."/>
            <person name="Brannstrom I.O."/>
            <person name="Guillou S."/>
            <person name="Cros-Aarteil S."/>
            <person name="Calhoun S."/>
            <person name="Haridas S."/>
            <person name="Kuo A."/>
            <person name="Mondo S."/>
            <person name="Pangilinan J."/>
            <person name="Riley R."/>
            <person name="Labutti K."/>
            <person name="Andreopoulos B."/>
            <person name="Lipzen A."/>
            <person name="Chen C."/>
            <person name="Yanf M."/>
            <person name="Daum C."/>
            <person name="Ng V."/>
            <person name="Clum A."/>
            <person name="Steindorff A."/>
            <person name="Ohm R."/>
            <person name="Martin F."/>
            <person name="Silar P."/>
            <person name="Natvig D."/>
            <person name="Lalanne C."/>
            <person name="Gautier V."/>
            <person name="Ament-Velasquez S.L."/>
            <person name="Kruys A."/>
            <person name="Hutchinson M.I."/>
            <person name="Powell A.J."/>
            <person name="Barry K."/>
            <person name="Miller A.N."/>
            <person name="Grigoriev I.V."/>
            <person name="Debuchy R."/>
            <person name="Gladieux P."/>
            <person name="Thoren M.H."/>
            <person name="Johannesson H."/>
        </authorList>
    </citation>
    <scope>NUCLEOTIDE SEQUENCE</scope>
    <source>
        <strain evidence="3">CBS 540.89</strain>
    </source>
</reference>
<feature type="signal peptide" evidence="2">
    <location>
        <begin position="1"/>
        <end position="21"/>
    </location>
</feature>
<evidence type="ECO:0000313" key="3">
    <source>
        <dbReference type="EMBL" id="KAK0728956.1"/>
    </source>
</evidence>
<dbReference type="EMBL" id="JAUKTV010000009">
    <property type="protein sequence ID" value="KAK0728956.1"/>
    <property type="molecule type" value="Genomic_DNA"/>
</dbReference>
<accession>A0AA40B7B0</accession>
<gene>
    <name evidence="3" type="ORF">B0T21DRAFT_349896</name>
</gene>
<evidence type="ECO:0000313" key="4">
    <source>
        <dbReference type="Proteomes" id="UP001172159"/>
    </source>
</evidence>
<keyword evidence="4" id="KW-1185">Reference proteome</keyword>
<evidence type="ECO:0000256" key="2">
    <source>
        <dbReference type="SAM" id="SignalP"/>
    </source>
</evidence>
<sequence length="205" mass="23098">MRLPTALFMGLLARTPQNGEGQVPPPTTPVHIDPIPDLVIENFQAGGVILSHRFYVNFNVTFPPNPTVETQNLTVYCHIVGTTISESIAEVPPLWCNRNYDSAPTPYDVFWSLDFNVEQEYWPNKTVKTPLNAEVLFYRIINNETRMMGVHKLKREDMPMVGEQYPRQLYQGPKNFTVKGTRISGGPKFVPGETPTTTPVPVPTL</sequence>
<evidence type="ECO:0000256" key="1">
    <source>
        <dbReference type="SAM" id="MobiDB-lite"/>
    </source>
</evidence>
<proteinExistence type="predicted"/>
<dbReference type="AlphaFoldDB" id="A0AA40B7B0"/>